<evidence type="ECO:0000313" key="2">
    <source>
        <dbReference type="Proteomes" id="UP001169764"/>
    </source>
</evidence>
<protein>
    <recommendedName>
        <fullName evidence="3">DUF1330 domain-containing protein</fullName>
    </recommendedName>
</protein>
<evidence type="ECO:0008006" key="3">
    <source>
        <dbReference type="Google" id="ProtNLM"/>
    </source>
</evidence>
<comment type="caution">
    <text evidence="1">The sequence shown here is derived from an EMBL/GenBank/DDBJ whole genome shotgun (WGS) entry which is preliminary data.</text>
</comment>
<dbReference type="RefSeq" id="WP_303546676.1">
    <property type="nucleotide sequence ID" value="NZ_JAUOTP010000012.1"/>
</dbReference>
<reference evidence="1" key="1">
    <citation type="submission" date="2023-07" db="EMBL/GenBank/DDBJ databases">
        <authorList>
            <person name="Kim M."/>
        </authorList>
    </citation>
    <scope>NUCLEOTIDE SEQUENCE</scope>
    <source>
        <strain evidence="1">BIUV-7</strain>
    </source>
</reference>
<gene>
    <name evidence="1" type="ORF">Q4F19_20695</name>
</gene>
<sequence length="93" mass="10341">MLLLVQLDISQAEMALFDEYEARVLALLGSHGAKLVERLRSTDQATEVHLVHFPDASAFEAYRADPVRVGLQQLWLECGASSTLTEVRRVGET</sequence>
<evidence type="ECO:0000313" key="1">
    <source>
        <dbReference type="EMBL" id="MDO6416814.1"/>
    </source>
</evidence>
<dbReference type="EMBL" id="JAUOTP010000012">
    <property type="protein sequence ID" value="MDO6416814.1"/>
    <property type="molecule type" value="Genomic_DNA"/>
</dbReference>
<keyword evidence="2" id="KW-1185">Reference proteome</keyword>
<proteinExistence type="predicted"/>
<dbReference type="Proteomes" id="UP001169764">
    <property type="component" value="Unassembled WGS sequence"/>
</dbReference>
<name>A0ABT8YEM7_9SPHN</name>
<organism evidence="1 2">
    <name type="scientific">Sphingomonas natans</name>
    <dbReference type="NCBI Taxonomy" id="3063330"/>
    <lineage>
        <taxon>Bacteria</taxon>
        <taxon>Pseudomonadati</taxon>
        <taxon>Pseudomonadota</taxon>
        <taxon>Alphaproteobacteria</taxon>
        <taxon>Sphingomonadales</taxon>
        <taxon>Sphingomonadaceae</taxon>
        <taxon>Sphingomonas</taxon>
    </lineage>
</organism>
<accession>A0ABT8YEM7</accession>